<dbReference type="Pfam" id="PF07386">
    <property type="entry name" value="DUF1499"/>
    <property type="match status" value="1"/>
</dbReference>
<comment type="caution">
    <text evidence="1">The sequence shown here is derived from an EMBL/GenBank/DDBJ whole genome shotgun (WGS) entry which is preliminary data.</text>
</comment>
<evidence type="ECO:0000313" key="1">
    <source>
        <dbReference type="EMBL" id="MEX1664704.1"/>
    </source>
</evidence>
<dbReference type="PANTHER" id="PTHR34801">
    <property type="entry name" value="EXPRESSED PROTEIN"/>
    <property type="match status" value="1"/>
</dbReference>
<dbReference type="PIRSF" id="PIRSF026426">
    <property type="entry name" value="DUF1499"/>
    <property type="match status" value="1"/>
</dbReference>
<reference evidence="1 2" key="1">
    <citation type="journal article" date="2011" name="Int. J. Syst. Evol. Microbiol.">
        <title>Zhongshania antarctica gen. nov., sp. nov. and Zhongshania guokunii sp. nov., gammaproteobacteria respectively isolated from coastal attached (fast) ice and surface seawater of the Antarctic.</title>
        <authorList>
            <person name="Li H.J."/>
            <person name="Zhang X.Y."/>
            <person name="Chen C.X."/>
            <person name="Zhang Y.J."/>
            <person name="Gao Z.M."/>
            <person name="Yu Y."/>
            <person name="Chen X.L."/>
            <person name="Chen B."/>
            <person name="Zhang Y.Z."/>
        </authorList>
    </citation>
    <scope>NUCLEOTIDE SEQUENCE [LARGE SCALE GENOMIC DNA]</scope>
    <source>
        <strain evidence="1 2">R06B22</strain>
    </source>
</reference>
<dbReference type="PANTHER" id="PTHR34801:SF6">
    <property type="entry name" value="SLL1620 PROTEIN"/>
    <property type="match status" value="1"/>
</dbReference>
<sequence length="149" mass="16285">MQIVLGVIGILVVAFLVRVVIEGNRVPELGVKDGKLAAISSKPNNVSSQVDDPKKKVATLAFKNSAAETMSALKAAVAAYGGGSIAAESEDYLYVIFTTSLMRYRDDVEFWLDVDNKLVHYRSSSRAGHSDMGLNRKRYDKIAELYQGL</sequence>
<accession>A0ABV3TV90</accession>
<protein>
    <submittedName>
        <fullName evidence="1">DUF1499 domain-containing protein</fullName>
    </submittedName>
</protein>
<proteinExistence type="predicted"/>
<organism evidence="1 2">
    <name type="scientific">Zhongshania arctica</name>
    <dbReference type="NCBI Taxonomy" id="3238302"/>
    <lineage>
        <taxon>Bacteria</taxon>
        <taxon>Pseudomonadati</taxon>
        <taxon>Pseudomonadota</taxon>
        <taxon>Gammaproteobacteria</taxon>
        <taxon>Cellvibrionales</taxon>
        <taxon>Spongiibacteraceae</taxon>
        <taxon>Zhongshania</taxon>
    </lineage>
</organism>
<evidence type="ECO:0000313" key="2">
    <source>
        <dbReference type="Proteomes" id="UP001557484"/>
    </source>
</evidence>
<keyword evidence="2" id="KW-1185">Reference proteome</keyword>
<dbReference type="RefSeq" id="WP_368374824.1">
    <property type="nucleotide sequence ID" value="NZ_JBFRYB010000001.1"/>
</dbReference>
<name>A0ABV3TV90_9GAMM</name>
<dbReference type="EMBL" id="JBFRYB010000001">
    <property type="protein sequence ID" value="MEX1664704.1"/>
    <property type="molecule type" value="Genomic_DNA"/>
</dbReference>
<gene>
    <name evidence="1" type="ORF">AB4875_04335</name>
</gene>
<dbReference type="InterPro" id="IPR010865">
    <property type="entry name" value="DUF1499"/>
</dbReference>
<dbReference type="Proteomes" id="UP001557484">
    <property type="component" value="Unassembled WGS sequence"/>
</dbReference>